<feature type="domain" description="Inner membrane protein YgaP-like transmembrane" evidence="1">
    <location>
        <begin position="24"/>
        <end position="83"/>
    </location>
</feature>
<dbReference type="InterPro" id="IPR021309">
    <property type="entry name" value="YgaP-like_TM"/>
</dbReference>
<dbReference type="Proteomes" id="UP001363035">
    <property type="component" value="Unassembled WGS sequence"/>
</dbReference>
<dbReference type="Gene3D" id="6.10.140.1340">
    <property type="match status" value="1"/>
</dbReference>
<dbReference type="Pfam" id="PF11127">
    <property type="entry name" value="YgaP-like_TM"/>
    <property type="match status" value="1"/>
</dbReference>
<protein>
    <submittedName>
        <fullName evidence="2">DUF2892 domain-containing protein</fullName>
    </submittedName>
</protein>
<sequence length="97" mass="10251">MSGILNLAFDKLKSTMDDSCTDGNIGKSERVLSVVAGGFILAMGIKSVLKSPLTSVSGITLGGALIYRGVTGYCAVKDTFDSKKAEATVVEHRYFVK</sequence>
<comment type="caution">
    <text evidence="2">The sequence shown here is derived from an EMBL/GenBank/DDBJ whole genome shotgun (WGS) entry which is preliminary data.</text>
</comment>
<gene>
    <name evidence="2" type="ORF">VJ786_07115</name>
</gene>
<name>A0ABU8I5E9_9SPHI</name>
<keyword evidence="3" id="KW-1185">Reference proteome</keyword>
<accession>A0ABU8I5E9</accession>
<reference evidence="2 3" key="1">
    <citation type="submission" date="2024-01" db="EMBL/GenBank/DDBJ databases">
        <title>Sphingobacterium tenebrionis sp. nov., a novel endophyte isolated from tenebrio molitor intestines.</title>
        <authorList>
            <person name="Zhang C."/>
        </authorList>
    </citation>
    <scope>NUCLEOTIDE SEQUENCE [LARGE SCALE GENOMIC DNA]</scope>
    <source>
        <strain evidence="2 3">PU5-4</strain>
    </source>
</reference>
<evidence type="ECO:0000259" key="1">
    <source>
        <dbReference type="Pfam" id="PF11127"/>
    </source>
</evidence>
<dbReference type="EMBL" id="JAYLLN010000013">
    <property type="protein sequence ID" value="MEI5984666.1"/>
    <property type="molecule type" value="Genomic_DNA"/>
</dbReference>
<proteinExistence type="predicted"/>
<organism evidence="2 3">
    <name type="scientific">Sphingobacterium tenebrionis</name>
    <dbReference type="NCBI Taxonomy" id="3111775"/>
    <lineage>
        <taxon>Bacteria</taxon>
        <taxon>Pseudomonadati</taxon>
        <taxon>Bacteroidota</taxon>
        <taxon>Sphingobacteriia</taxon>
        <taxon>Sphingobacteriales</taxon>
        <taxon>Sphingobacteriaceae</taxon>
        <taxon>Sphingobacterium</taxon>
    </lineage>
</organism>
<evidence type="ECO:0000313" key="2">
    <source>
        <dbReference type="EMBL" id="MEI5984666.1"/>
    </source>
</evidence>
<dbReference type="RefSeq" id="WP_099366277.1">
    <property type="nucleotide sequence ID" value="NZ_JAYLLN010000013.1"/>
</dbReference>
<evidence type="ECO:0000313" key="3">
    <source>
        <dbReference type="Proteomes" id="UP001363035"/>
    </source>
</evidence>